<evidence type="ECO:0000313" key="2">
    <source>
        <dbReference type="EMBL" id="CCC96980.1"/>
    </source>
</evidence>
<dbReference type="AlphaFoldDB" id="A0A9P1JP51"/>
<organism evidence="2 3">
    <name type="scientific">Azospirillum baldaniorum</name>
    <dbReference type="NCBI Taxonomy" id="1064539"/>
    <lineage>
        <taxon>Bacteria</taxon>
        <taxon>Pseudomonadati</taxon>
        <taxon>Pseudomonadota</taxon>
        <taxon>Alphaproteobacteria</taxon>
        <taxon>Rhodospirillales</taxon>
        <taxon>Azospirillaceae</taxon>
        <taxon>Azospirillum</taxon>
    </lineage>
</organism>
<accession>A0A9P1JP51</accession>
<name>A0A9P1JP51_9PROT</name>
<evidence type="ECO:0000313" key="3">
    <source>
        <dbReference type="Proteomes" id="UP000007319"/>
    </source>
</evidence>
<reference evidence="2 3" key="1">
    <citation type="journal article" date="2011" name="PLoS Genet.">
        <title>Azospirillum genomes reveal transition of bacteria from aquatic to terrestrial environments.</title>
        <authorList>
            <person name="Wisniewski-Dye F."/>
            <person name="Borziak K."/>
            <person name="Khalsa-Moyers G."/>
            <person name="Alexandre G."/>
            <person name="Sukharnikov L.O."/>
            <person name="Wuichet K."/>
            <person name="Hurst G.B."/>
            <person name="McDonald W.H."/>
            <person name="Robertson J.S."/>
            <person name="Barbe V."/>
            <person name="Calteau A."/>
            <person name="Rouy Z."/>
            <person name="Mangenot S."/>
            <person name="Prigent-Combaret C."/>
            <person name="Normand P."/>
            <person name="Boyer M."/>
            <person name="Siguier P."/>
            <person name="Dessaux Y."/>
            <person name="Elmerich C."/>
            <person name="Condemine G."/>
            <person name="Krishnen G."/>
            <person name="Kennedy I."/>
            <person name="Paterson A.H."/>
            <person name="Gonzalez V."/>
            <person name="Mavingui P."/>
            <person name="Zhulin I.B."/>
        </authorList>
    </citation>
    <scope>NUCLEOTIDE SEQUENCE [LARGE SCALE GENOMIC DNA]</scope>
    <source>
        <strain evidence="2 3">Sp245</strain>
    </source>
</reference>
<gene>
    <name evidence="2" type="ORF">AZOBR_40149</name>
</gene>
<feature type="compositionally biased region" description="Basic residues" evidence="1">
    <location>
        <begin position="1"/>
        <end position="24"/>
    </location>
</feature>
<protein>
    <submittedName>
        <fullName evidence="2">Uncharacterized protein</fullName>
    </submittedName>
</protein>
<sequence>MGRCRRAGPRERRRHSGKQHRRPRSGPPVRERRRRGPPGQGYPRRAFEAPRPRFCFIRPAPPVSLGCGTEVI</sequence>
<dbReference type="EMBL" id="HE577327">
    <property type="protein sequence ID" value="CCC96980.1"/>
    <property type="molecule type" value="Genomic_DNA"/>
</dbReference>
<dbReference type="KEGG" id="abs:AZOBR_40149"/>
<keyword evidence="3" id="KW-1185">Reference proteome</keyword>
<dbReference type="Proteomes" id="UP000007319">
    <property type="component" value="Chromosome"/>
</dbReference>
<proteinExistence type="predicted"/>
<feature type="region of interest" description="Disordered" evidence="1">
    <location>
        <begin position="1"/>
        <end position="50"/>
    </location>
</feature>
<evidence type="ECO:0000256" key="1">
    <source>
        <dbReference type="SAM" id="MobiDB-lite"/>
    </source>
</evidence>